<evidence type="ECO:0000313" key="1">
    <source>
        <dbReference type="EMBL" id="KAI5650177.1"/>
    </source>
</evidence>
<name>A0ACB9ZVC0_CATRO</name>
<protein>
    <submittedName>
        <fullName evidence="1">Uncharacterized protein</fullName>
    </submittedName>
</protein>
<reference evidence="2" key="1">
    <citation type="journal article" date="2023" name="Nat. Plants">
        <title>Single-cell RNA sequencing provides a high-resolution roadmap for understanding the multicellular compartmentation of specialized metabolism.</title>
        <authorList>
            <person name="Sun S."/>
            <person name="Shen X."/>
            <person name="Li Y."/>
            <person name="Li Y."/>
            <person name="Wang S."/>
            <person name="Li R."/>
            <person name="Zhang H."/>
            <person name="Shen G."/>
            <person name="Guo B."/>
            <person name="Wei J."/>
            <person name="Xu J."/>
            <person name="St-Pierre B."/>
            <person name="Chen S."/>
            <person name="Sun C."/>
        </authorList>
    </citation>
    <scope>NUCLEOTIDE SEQUENCE [LARGE SCALE GENOMIC DNA]</scope>
</reference>
<sequence length="303" mass="32998">MTVAATLVFLSNSNNGKRICFGSNNRRWSKEREQKRDEKGVGNGGGQGDGSDIVQVTMKGDPSISCKTLRAIGISVANLVVKFATYEIGQKAVTNFATTTSSRKMWLLFTLGDLELTTARTTVARRLRAHCWELHNVGLINHSNCGILGASLVSEVGGNAVRDVMLEMIISVKEIIFSSSSSSEHHYHCFSPSKFSVGLVSLLQNSSGSGCPNGILTDALFHKVGFSEIFFKCRLALRLVSVISRLYRMSHVYFVIEEVEYKRDLPGLVVQNAGLGLQCSEDPAYLSTTIALLGTCNFPSMAT</sequence>
<dbReference type="EMBL" id="CM044708">
    <property type="protein sequence ID" value="KAI5650177.1"/>
    <property type="molecule type" value="Genomic_DNA"/>
</dbReference>
<comment type="caution">
    <text evidence="1">The sequence shown here is derived from an EMBL/GenBank/DDBJ whole genome shotgun (WGS) entry which is preliminary data.</text>
</comment>
<dbReference type="Proteomes" id="UP001060085">
    <property type="component" value="Linkage Group LG08"/>
</dbReference>
<organism evidence="1 2">
    <name type="scientific">Catharanthus roseus</name>
    <name type="common">Madagascar periwinkle</name>
    <name type="synonym">Vinca rosea</name>
    <dbReference type="NCBI Taxonomy" id="4058"/>
    <lineage>
        <taxon>Eukaryota</taxon>
        <taxon>Viridiplantae</taxon>
        <taxon>Streptophyta</taxon>
        <taxon>Embryophyta</taxon>
        <taxon>Tracheophyta</taxon>
        <taxon>Spermatophyta</taxon>
        <taxon>Magnoliopsida</taxon>
        <taxon>eudicotyledons</taxon>
        <taxon>Gunneridae</taxon>
        <taxon>Pentapetalae</taxon>
        <taxon>asterids</taxon>
        <taxon>lamiids</taxon>
        <taxon>Gentianales</taxon>
        <taxon>Apocynaceae</taxon>
        <taxon>Rauvolfioideae</taxon>
        <taxon>Vinceae</taxon>
        <taxon>Catharanthinae</taxon>
        <taxon>Catharanthus</taxon>
    </lineage>
</organism>
<gene>
    <name evidence="1" type="ORF">M9H77_36182</name>
</gene>
<proteinExistence type="predicted"/>
<keyword evidence="2" id="KW-1185">Reference proteome</keyword>
<evidence type="ECO:0000313" key="2">
    <source>
        <dbReference type="Proteomes" id="UP001060085"/>
    </source>
</evidence>
<accession>A0ACB9ZVC0</accession>